<accession>A0A6V1QE83</accession>
<gene>
    <name evidence="2" type="ORF">HAKA00212_LOCUS11014</name>
</gene>
<name>A0A6V1QE83_HETAK</name>
<dbReference type="EMBL" id="HBIU01023683">
    <property type="protein sequence ID" value="CAE0632309.1"/>
    <property type="molecule type" value="Transcribed_RNA"/>
</dbReference>
<reference evidence="2" key="1">
    <citation type="submission" date="2021-01" db="EMBL/GenBank/DDBJ databases">
        <authorList>
            <person name="Corre E."/>
            <person name="Pelletier E."/>
            <person name="Niang G."/>
            <person name="Scheremetjew M."/>
            <person name="Finn R."/>
            <person name="Kale V."/>
            <person name="Holt S."/>
            <person name="Cochrane G."/>
            <person name="Meng A."/>
            <person name="Brown T."/>
            <person name="Cohen L."/>
        </authorList>
    </citation>
    <scope>NUCLEOTIDE SEQUENCE</scope>
    <source>
        <strain evidence="2">CCMP3107</strain>
    </source>
</reference>
<protein>
    <submittedName>
        <fullName evidence="2">Uncharacterized protein</fullName>
    </submittedName>
</protein>
<feature type="coiled-coil region" evidence="1">
    <location>
        <begin position="55"/>
        <end position="135"/>
    </location>
</feature>
<evidence type="ECO:0000313" key="2">
    <source>
        <dbReference type="EMBL" id="CAE0632309.1"/>
    </source>
</evidence>
<keyword evidence="1" id="KW-0175">Coiled coil</keyword>
<dbReference type="AlphaFoldDB" id="A0A6V1QE83"/>
<sequence length="270" mass="30376">MAPSTTVVLGGSAALAALSAASYFLFFKKEGKTVTDGVDDVDVIELPDITKAQVLEIFTTINQNMQAKVRELTQQLDQISQQMKAAGQALPEKEIHAYLSQEFESHLKKVEEQVLEKYKTDEDELEEATEYFEEQGDEEVKAVVRQLEVMYEAMSGTAKKKEAPADLTREKFLALLPVYFGSMSKALAGLVEEAARKGITPQSPEMQQLVATQLDARALKTMQEQGLDNEVFNAGLQKFHEDPEVFQKLQEYQMLNQQQMMQMGFMPQMM</sequence>
<proteinExistence type="predicted"/>
<evidence type="ECO:0000256" key="1">
    <source>
        <dbReference type="SAM" id="Coils"/>
    </source>
</evidence>
<organism evidence="2">
    <name type="scientific">Heterosigma akashiwo</name>
    <name type="common">Chromophytic alga</name>
    <name type="synonym">Heterosigma carterae</name>
    <dbReference type="NCBI Taxonomy" id="2829"/>
    <lineage>
        <taxon>Eukaryota</taxon>
        <taxon>Sar</taxon>
        <taxon>Stramenopiles</taxon>
        <taxon>Ochrophyta</taxon>
        <taxon>Raphidophyceae</taxon>
        <taxon>Chattonellales</taxon>
        <taxon>Chattonellaceae</taxon>
        <taxon>Heterosigma</taxon>
    </lineage>
</organism>